<feature type="domain" description="VWFA" evidence="3">
    <location>
        <begin position="407"/>
        <end position="572"/>
    </location>
</feature>
<keyword evidence="2" id="KW-1133">Transmembrane helix</keyword>
<sequence length="861" mass="95171">MDIRIEHPMWLLLLVPAAAYLIFSWRSVTHKTARTRILFILRSGAIVLLLAALATPYLLLYDDEEQILFLADRSASNDGVQEEIDRWIEEGLSAKKTDQSAGIYSFAGDFRTDVAITKDHLRLPETKPMLEAGQTDIEKAISLSASTGKPDSATRIVLLSDGLETNGNVANYLRKFTDGRVQIDVAQLERKHYSDAALTKLELPRTSYAGQQQLLKVEINASDRTSGTLYLYKDDQPLGEKEIDLAPGVNEFTYPITDYETGLMKYEAKLVVEDDHFLENNRMFAAVSVQGQPSVLVVDTEDNPSVIPDLLDNNALNVATMRAEQLPSTLSGYLPYQAIIFDNVPGTIVGEEKMGLIEQAVKNFGTGFMMTGGSNSFGLGGYFKTPIEKLLPVEMEVKGKEELPSLGLMIVMDRSGSMSGSKLILAREAAARSVDLLREKDTFGFTAFDENIWEIVPLAPLQNKKDVTSKILSVPAGGGTEIFPSVAKAYEDLSDLSLQRKHIILLTDGQSQMPPGYLDVLAEGKENNTTLSTVGIGSDADQRLLEEMAEAGGGRYYGVIDESTVPAILSRETITMTRTYIEDNPFRMKLGGVAEWNQLFAEGVPQMNAYIATTAKQTARVAAMSPKEDPIIAEWKYGLGRTVAFTSDSSGKWSGDLASWSQYPDFWSTAMTRILPSYRSAPYVITQRDGGKFTISDTSGEAAFLEVSAVTEDGEEVQVQQEQTTPGNTTVTIESDPGLVYLSVTDDQGSLFETGVTIPYGEEYMPREPDEQLLEKVMSQTGGTLLRDPKEAFRPHPFKGEENRTITNWLLFASLLLFFADITLRRFSRLVPRLRAKPVSEMPEPSPQTSVSELLKQKRKR</sequence>
<accession>A0ABU4FXF1</accession>
<feature type="transmembrane region" description="Helical" evidence="2">
    <location>
        <begin position="7"/>
        <end position="25"/>
    </location>
</feature>
<dbReference type="InterPro" id="IPR036465">
    <property type="entry name" value="vWFA_dom_sf"/>
</dbReference>
<evidence type="ECO:0000313" key="5">
    <source>
        <dbReference type="Proteomes" id="UP001280629"/>
    </source>
</evidence>
<dbReference type="Proteomes" id="UP001280629">
    <property type="component" value="Unassembled WGS sequence"/>
</dbReference>
<keyword evidence="2" id="KW-0472">Membrane</keyword>
<dbReference type="InterPro" id="IPR010768">
    <property type="entry name" value="GATase1-like"/>
</dbReference>
<dbReference type="RefSeq" id="WP_317934872.1">
    <property type="nucleotide sequence ID" value="NZ_JAUBDH010000002.1"/>
</dbReference>
<comment type="caution">
    <text evidence="4">The sequence shown here is derived from an EMBL/GenBank/DDBJ whole genome shotgun (WGS) entry which is preliminary data.</text>
</comment>
<dbReference type="InterPro" id="IPR002035">
    <property type="entry name" value="VWF_A"/>
</dbReference>
<dbReference type="SUPFAM" id="SSF52317">
    <property type="entry name" value="Class I glutamine amidotransferase-like"/>
    <property type="match status" value="1"/>
</dbReference>
<dbReference type="Gene3D" id="3.40.50.880">
    <property type="match status" value="2"/>
</dbReference>
<dbReference type="SMART" id="SM00327">
    <property type="entry name" value="VWA"/>
    <property type="match status" value="1"/>
</dbReference>
<dbReference type="PANTHER" id="PTHR37947:SF2">
    <property type="entry name" value="VON WILLEBRAND FACTOR TYPE A"/>
    <property type="match status" value="1"/>
</dbReference>
<proteinExistence type="predicted"/>
<dbReference type="SUPFAM" id="SSF53300">
    <property type="entry name" value="vWA-like"/>
    <property type="match status" value="2"/>
</dbReference>
<gene>
    <name evidence="4" type="ORF">QT716_04835</name>
</gene>
<dbReference type="EMBL" id="JAUBDH010000002">
    <property type="protein sequence ID" value="MDW0109380.1"/>
    <property type="molecule type" value="Genomic_DNA"/>
</dbReference>
<evidence type="ECO:0000256" key="2">
    <source>
        <dbReference type="SAM" id="Phobius"/>
    </source>
</evidence>
<feature type="region of interest" description="Disordered" evidence="1">
    <location>
        <begin position="838"/>
        <end position="861"/>
    </location>
</feature>
<feature type="transmembrane region" description="Helical" evidence="2">
    <location>
        <begin position="37"/>
        <end position="60"/>
    </location>
</feature>
<dbReference type="Gene3D" id="3.40.50.410">
    <property type="entry name" value="von Willebrand factor, type A domain"/>
    <property type="match status" value="1"/>
</dbReference>
<keyword evidence="5" id="KW-1185">Reference proteome</keyword>
<protein>
    <submittedName>
        <fullName evidence="4">VWA domain-containing protein</fullName>
    </submittedName>
</protein>
<organism evidence="4 5">
    <name type="scientific">Sporosarcina aquimarina</name>
    <dbReference type="NCBI Taxonomy" id="114975"/>
    <lineage>
        <taxon>Bacteria</taxon>
        <taxon>Bacillati</taxon>
        <taxon>Bacillota</taxon>
        <taxon>Bacilli</taxon>
        <taxon>Bacillales</taxon>
        <taxon>Caryophanaceae</taxon>
        <taxon>Sporosarcina</taxon>
    </lineage>
</organism>
<evidence type="ECO:0000256" key="1">
    <source>
        <dbReference type="SAM" id="MobiDB-lite"/>
    </source>
</evidence>
<dbReference type="InterPro" id="IPR029062">
    <property type="entry name" value="Class_I_gatase-like"/>
</dbReference>
<evidence type="ECO:0000313" key="4">
    <source>
        <dbReference type="EMBL" id="MDW0109380.1"/>
    </source>
</evidence>
<dbReference type="PROSITE" id="PS50234">
    <property type="entry name" value="VWFA"/>
    <property type="match status" value="1"/>
</dbReference>
<evidence type="ECO:0000259" key="3">
    <source>
        <dbReference type="PROSITE" id="PS50234"/>
    </source>
</evidence>
<reference evidence="4 5" key="1">
    <citation type="submission" date="2023-06" db="EMBL/GenBank/DDBJ databases">
        <title>Sporosarcina sp. nov., isolated from Korean traditional fermented seafood 'Jeotgal'.</title>
        <authorList>
            <person name="Yang A.-I."/>
            <person name="Shin N.-R."/>
        </authorList>
    </citation>
    <scope>NUCLEOTIDE SEQUENCE [LARGE SCALE GENOMIC DNA]</scope>
    <source>
        <strain evidence="4 5">KCTC3840</strain>
    </source>
</reference>
<dbReference type="Pfam" id="PF00092">
    <property type="entry name" value="VWA"/>
    <property type="match status" value="1"/>
</dbReference>
<keyword evidence="2" id="KW-0812">Transmembrane</keyword>
<dbReference type="Pfam" id="PF07090">
    <property type="entry name" value="GATase1_like"/>
    <property type="match status" value="1"/>
</dbReference>
<dbReference type="PANTHER" id="PTHR37947">
    <property type="entry name" value="BLL2462 PROTEIN"/>
    <property type="match status" value="1"/>
</dbReference>
<name>A0ABU4FXF1_9BACL</name>